<dbReference type="CDD" id="cd04747">
    <property type="entry name" value="OYE_like_5_FMN"/>
    <property type="match status" value="1"/>
</dbReference>
<dbReference type="STRING" id="1338011.BD94_1774"/>
<dbReference type="InterPro" id="IPR013785">
    <property type="entry name" value="Aldolase_TIM"/>
</dbReference>
<name>A0A077EHC3_9FLAO</name>
<dbReference type="AlphaFoldDB" id="A0A077EHC3"/>
<dbReference type="FunFam" id="3.20.20.70:FF:000262">
    <property type="entry name" value="NADH:flavin oxidoreductase"/>
    <property type="match status" value="1"/>
</dbReference>
<dbReference type="HOGENOM" id="CLU_012153_0_1_10"/>
<dbReference type="SUPFAM" id="SSF51395">
    <property type="entry name" value="FMN-linked oxidoreductases"/>
    <property type="match status" value="1"/>
</dbReference>
<accession>A0A077EHC3</accession>
<dbReference type="PANTHER" id="PTHR22893">
    <property type="entry name" value="NADH OXIDOREDUCTASE-RELATED"/>
    <property type="match status" value="1"/>
</dbReference>
<dbReference type="InterPro" id="IPR045247">
    <property type="entry name" value="Oye-like"/>
</dbReference>
<dbReference type="EMBL" id="CP007547">
    <property type="protein sequence ID" value="AIL45549.1"/>
    <property type="molecule type" value="Genomic_DNA"/>
</dbReference>
<dbReference type="KEGG" id="eao:BD94_1774"/>
<dbReference type="Pfam" id="PF00724">
    <property type="entry name" value="Oxidored_FMN"/>
    <property type="match status" value="1"/>
</dbReference>
<sequence>MLVTAKLPLFLLNRYKNELLLVTLCNKSKINLIKTLSKMNTDSLFSPFIYKNLHLKNRIVMAPMTRAQSAAGIPTPEMAGYYSRRAASEVGLILSEGTVINRPASKNLLNIPDFYGNEALKGWKNVIDQVHAEGGKMGPQIWHVGDTRMSKEYPEVPMEAAATMSIADIEDTIRQFAASAKAAKDLGFDCLEIHGAHGYLIDQFFWEGTNTRTDEYGGKTLKERNRFAVEVIKAIRAAVGEDFTIIIRLSQWKQQDYKARLATTPAEMEEWLLPLKEAGVDIFHCSQRRFWEPEFEGSDLNFAGWAKKITGQPTITVGSVGLKGDFLSAFAGEGTEKTDLSELLRRLERQDFDLVAVGRAILSDYQWVQKIKNGNTEELSDFSAESLKVLY</sequence>
<dbReference type="Proteomes" id="UP000028933">
    <property type="component" value="Chromosome"/>
</dbReference>
<dbReference type="Gene3D" id="3.20.20.70">
    <property type="entry name" value="Aldolase class I"/>
    <property type="match status" value="1"/>
</dbReference>
<dbReference type="eggNOG" id="COG1902">
    <property type="taxonomic scope" value="Bacteria"/>
</dbReference>
<dbReference type="GO" id="GO:0016491">
    <property type="term" value="F:oxidoreductase activity"/>
    <property type="evidence" value="ECO:0007669"/>
    <property type="project" value="InterPro"/>
</dbReference>
<protein>
    <submittedName>
        <fullName evidence="2">2,4-dienoyl-CoA reductase [NADPH]</fullName>
    </submittedName>
</protein>
<gene>
    <name evidence="2" type="ORF">BD94_1774</name>
</gene>
<reference evidence="2" key="2">
    <citation type="journal article" date="2015" name="Genome Biol. Evol.">
        <title>Complete Genome Sequence and Transcriptomic Analysis of the Novel Pathogen Elizabethkingia anophelis in Response to Oxidative Stress.</title>
        <authorList>
            <person name="Li Y."/>
            <person name="Liu Y."/>
            <person name="Chew S.C."/>
            <person name="Tay M."/>
            <person name="Salido M.M."/>
            <person name="Teo J."/>
            <person name="Lauro F.M."/>
            <person name="Givskov M."/>
            <person name="Yang L."/>
        </authorList>
    </citation>
    <scope>NUCLEOTIDE SEQUENCE</scope>
    <source>
        <strain evidence="2">NUHP1</strain>
    </source>
</reference>
<evidence type="ECO:0000313" key="2">
    <source>
        <dbReference type="EMBL" id="AIL45549.1"/>
    </source>
</evidence>
<dbReference type="PANTHER" id="PTHR22893:SF55">
    <property type="entry name" value="OXIDOREDUCTASE-RELATED"/>
    <property type="match status" value="1"/>
</dbReference>
<organism evidence="2 3">
    <name type="scientific">Elizabethkingia anophelis NUHP1</name>
    <dbReference type="NCBI Taxonomy" id="1338011"/>
    <lineage>
        <taxon>Bacteria</taxon>
        <taxon>Pseudomonadati</taxon>
        <taxon>Bacteroidota</taxon>
        <taxon>Flavobacteriia</taxon>
        <taxon>Flavobacteriales</taxon>
        <taxon>Weeksellaceae</taxon>
        <taxon>Elizabethkingia</taxon>
    </lineage>
</organism>
<evidence type="ECO:0000313" key="3">
    <source>
        <dbReference type="Proteomes" id="UP000028933"/>
    </source>
</evidence>
<feature type="domain" description="NADH:flavin oxidoreductase/NADH oxidase N-terminal" evidence="1">
    <location>
        <begin position="43"/>
        <end position="376"/>
    </location>
</feature>
<evidence type="ECO:0000259" key="1">
    <source>
        <dbReference type="Pfam" id="PF00724"/>
    </source>
</evidence>
<proteinExistence type="predicted"/>
<dbReference type="GO" id="GO:0005829">
    <property type="term" value="C:cytosol"/>
    <property type="evidence" value="ECO:0007669"/>
    <property type="project" value="TreeGrafter"/>
</dbReference>
<dbReference type="GO" id="GO:0010181">
    <property type="term" value="F:FMN binding"/>
    <property type="evidence" value="ECO:0007669"/>
    <property type="project" value="InterPro"/>
</dbReference>
<dbReference type="InterPro" id="IPR001155">
    <property type="entry name" value="OxRdtase_FMN_N"/>
</dbReference>
<reference evidence="2" key="1">
    <citation type="journal article" date="2013" name="Lancet">
        <title>First case of E anophelis outbreak in an intensive-care unit.</title>
        <authorList>
            <person name="Teo J."/>
            <person name="Tan S.Y."/>
            <person name="Tay M."/>
            <person name="Ding Y."/>
            <person name="Kjelleberg S."/>
            <person name="Givskov M."/>
            <person name="Lin R.T."/>
            <person name="Yang L."/>
        </authorList>
    </citation>
    <scope>NUCLEOTIDE SEQUENCE [LARGE SCALE GENOMIC DNA]</scope>
    <source>
        <strain evidence="2">NUHP1</strain>
    </source>
</reference>